<keyword evidence="2 6" id="KW-0378">Hydrolase</keyword>
<evidence type="ECO:0000256" key="4">
    <source>
        <dbReference type="SAM" id="MobiDB-lite"/>
    </source>
</evidence>
<proteinExistence type="predicted"/>
<dbReference type="SMART" id="SM00490">
    <property type="entry name" value="HELICc"/>
    <property type="match status" value="1"/>
</dbReference>
<dbReference type="InterPro" id="IPR027417">
    <property type="entry name" value="P-loop_NTPase"/>
</dbReference>
<feature type="domain" description="Helicase C-terminal" evidence="5">
    <location>
        <begin position="857"/>
        <end position="1007"/>
    </location>
</feature>
<dbReference type="InterPro" id="IPR001650">
    <property type="entry name" value="Helicase_C-like"/>
</dbReference>
<dbReference type="GO" id="GO:0005524">
    <property type="term" value="F:ATP binding"/>
    <property type="evidence" value="ECO:0007669"/>
    <property type="project" value="UniProtKB-KW"/>
</dbReference>
<dbReference type="InterPro" id="IPR049730">
    <property type="entry name" value="SNF2/RAD54-like_C"/>
</dbReference>
<dbReference type="SMART" id="SM00487">
    <property type="entry name" value="DEXDc"/>
    <property type="match status" value="1"/>
</dbReference>
<dbReference type="InParanoid" id="A0A1Y2BL54"/>
<dbReference type="CDD" id="cd18793">
    <property type="entry name" value="SF2_C_SNF"/>
    <property type="match status" value="1"/>
</dbReference>
<dbReference type="InterPro" id="IPR050628">
    <property type="entry name" value="SNF2_RAD54_helicase_TF"/>
</dbReference>
<feature type="region of interest" description="Disordered" evidence="4">
    <location>
        <begin position="488"/>
        <end position="517"/>
    </location>
</feature>
<dbReference type="Gene3D" id="3.40.50.300">
    <property type="entry name" value="P-loop containing nucleotide triphosphate hydrolases"/>
    <property type="match status" value="2"/>
</dbReference>
<dbReference type="Proteomes" id="UP000193986">
    <property type="component" value="Unassembled WGS sequence"/>
</dbReference>
<evidence type="ECO:0000313" key="6">
    <source>
        <dbReference type="EMBL" id="ORY35502.1"/>
    </source>
</evidence>
<dbReference type="Pfam" id="PF00176">
    <property type="entry name" value="SNF2-rel_dom"/>
    <property type="match status" value="1"/>
</dbReference>
<dbReference type="OrthoDB" id="2801544at2759"/>
<dbReference type="EMBL" id="MCFC01000001">
    <property type="protein sequence ID" value="ORY35502.1"/>
    <property type="molecule type" value="Genomic_DNA"/>
</dbReference>
<dbReference type="PROSITE" id="PS51194">
    <property type="entry name" value="HELICASE_CTER"/>
    <property type="match status" value="1"/>
</dbReference>
<dbReference type="GO" id="GO:0005634">
    <property type="term" value="C:nucleus"/>
    <property type="evidence" value="ECO:0007669"/>
    <property type="project" value="TreeGrafter"/>
</dbReference>
<dbReference type="SUPFAM" id="SSF52540">
    <property type="entry name" value="P-loop containing nucleoside triphosphate hydrolases"/>
    <property type="match status" value="2"/>
</dbReference>
<evidence type="ECO:0000256" key="3">
    <source>
        <dbReference type="ARBA" id="ARBA00022840"/>
    </source>
</evidence>
<feature type="compositionally biased region" description="Low complexity" evidence="4">
    <location>
        <begin position="500"/>
        <end position="515"/>
    </location>
</feature>
<evidence type="ECO:0000256" key="2">
    <source>
        <dbReference type="ARBA" id="ARBA00022801"/>
    </source>
</evidence>
<dbReference type="GO" id="GO:0016787">
    <property type="term" value="F:hydrolase activity"/>
    <property type="evidence" value="ECO:0007669"/>
    <property type="project" value="UniProtKB-KW"/>
</dbReference>
<sequence length="1119" mass="126562">MSGHHIQLGTLELGLTSGVPSSSDSWTPLDEVFLRSDIFTPESSEQVSTLLHALGDPGLSLRASWRMRGISLVVRVSLLPSDAPGSIWRRVRDRKGERCKILRKLFFHLRRGWDTGQGGYLMAANSVEDQRMAELYASLPSPEQPDFEASFWTADNEAKRRLMDLEEPQGIKTRLYQYQFRSVAKMLQMETQPKRLVDPIFTPLHEEGRDGVYYVNLTTWDIQRHPGWYDLPRGGILCEQMGTGKTLMCISLITSTLHQPCTPPRNSIDTSDVVTDHAMRTYPFDRYGQLREQVGETLHPAGPGIPSLVDMCADIAVKSDQSYRRSPLPTHIDEILSRQSCFYTFPAYDDAMREAKRKTLSRSIRKTYLANTTLVVVPGILVQQWKDELAKHVEDGVLKMYEVGTEALPDIEFLMCHDIILLDVARFGQEETMHRIQQDWEPSVLLQARWKRIILDEGHVAGSKTSNAMRLAITLDVERRWLVSGTPTKHLQQGGEVEASSSTGLSSRSSTTSRAWSRRDLEDATRIGVMVGGFLAAEPFRSEATFQEKVTNLLRGRDGPKYGAVRRLRYIMGNIMVKHAPRVIDHEALLPPTTLSTQMLQFHPMQRITYNVLASLIASNVHTSNFEDQDYFLHPRNTEAFNQVIKNLHLACFWYSAHDMGAHDCLERTKHHLENNESITAQGRQALQEAVRHLEAALHTPGWEEWMTNGVSIPYEAGDFTEYIRQSWSDSMDSNPDAIDGKSLQLLRDLNRNGVEEHQLHVEGWVARADKCQDFFKIMELEEKRGQREAEHFASAKAAAAQKPLAATKRKGPNKKEQLKLQLEQAKMNAERAAKPDLSHLPRPLPHVIKTKSRSSKVNHVVESILASDLTDKFVIFGDTYELGHLTEALDLFDIRSVFAGHSVSSTKRVEALRNFEKPNVQVCLLDLKLGARGLNLVCANRMIFLSPVWSLDVQAQAIKRIHRIGQKRATWIEILVTEGTFEEEIAKRSSTARSEQEEKLYSRAMIENPRFVEISPCAQNDKLFTVRFIPNGEDEQTTTTAPERDLDPANDLDSPIEVSPTTPIHRRTDSDIEPVIVLQSPTASSVARDYIPIPTASILKRKADQPTSKPKRVRVAFA</sequence>
<keyword evidence="3" id="KW-0067">ATP-binding</keyword>
<reference evidence="6 7" key="1">
    <citation type="submission" date="2016-07" db="EMBL/GenBank/DDBJ databases">
        <title>Pervasive Adenine N6-methylation of Active Genes in Fungi.</title>
        <authorList>
            <consortium name="DOE Joint Genome Institute"/>
            <person name="Mondo S.J."/>
            <person name="Dannebaum R.O."/>
            <person name="Kuo R.C."/>
            <person name="Labutti K."/>
            <person name="Haridas S."/>
            <person name="Kuo A."/>
            <person name="Salamov A."/>
            <person name="Ahrendt S.R."/>
            <person name="Lipzen A."/>
            <person name="Sullivan W."/>
            <person name="Andreopoulos W.B."/>
            <person name="Clum A."/>
            <person name="Lindquist E."/>
            <person name="Daum C."/>
            <person name="Ramamoorthy G.K."/>
            <person name="Gryganskyi A."/>
            <person name="Culley D."/>
            <person name="Magnuson J.K."/>
            <person name="James T.Y."/>
            <person name="O'Malley M.A."/>
            <person name="Stajich J.E."/>
            <person name="Spatafora J.W."/>
            <person name="Visel A."/>
            <person name="Grigoriev I.V."/>
        </authorList>
    </citation>
    <scope>NUCLEOTIDE SEQUENCE [LARGE SCALE GENOMIC DNA]</scope>
    <source>
        <strain evidence="6 7">68-887.2</strain>
    </source>
</reference>
<dbReference type="GO" id="GO:0008094">
    <property type="term" value="F:ATP-dependent activity, acting on DNA"/>
    <property type="evidence" value="ECO:0007669"/>
    <property type="project" value="TreeGrafter"/>
</dbReference>
<dbReference type="PANTHER" id="PTHR45626:SF51">
    <property type="entry name" value="SNF2-RELATED DOMAIN-CONTAINING PROTEIN"/>
    <property type="match status" value="1"/>
</dbReference>
<dbReference type="PANTHER" id="PTHR45626">
    <property type="entry name" value="TRANSCRIPTION TERMINATION FACTOR 2-RELATED"/>
    <property type="match status" value="1"/>
</dbReference>
<protein>
    <submittedName>
        <fullName evidence="6">p-loop containing nucleoside triphosphate hydrolase protein</fullName>
    </submittedName>
</protein>
<evidence type="ECO:0000256" key="1">
    <source>
        <dbReference type="ARBA" id="ARBA00022741"/>
    </source>
</evidence>
<dbReference type="STRING" id="71784.A0A1Y2BL54"/>
<comment type="caution">
    <text evidence="6">The sequence shown here is derived from an EMBL/GenBank/DDBJ whole genome shotgun (WGS) entry which is preliminary data.</text>
</comment>
<dbReference type="InterPro" id="IPR014001">
    <property type="entry name" value="Helicase_ATP-bd"/>
</dbReference>
<feature type="region of interest" description="Disordered" evidence="4">
    <location>
        <begin position="1030"/>
        <end position="1069"/>
    </location>
</feature>
<evidence type="ECO:0000259" key="5">
    <source>
        <dbReference type="PROSITE" id="PS51194"/>
    </source>
</evidence>
<keyword evidence="1" id="KW-0547">Nucleotide-binding</keyword>
<dbReference type="Pfam" id="PF00271">
    <property type="entry name" value="Helicase_C"/>
    <property type="match status" value="1"/>
</dbReference>
<evidence type="ECO:0000313" key="7">
    <source>
        <dbReference type="Proteomes" id="UP000193986"/>
    </source>
</evidence>
<keyword evidence="7" id="KW-1185">Reference proteome</keyword>
<organism evidence="6 7">
    <name type="scientific">Naematelia encephala</name>
    <dbReference type="NCBI Taxonomy" id="71784"/>
    <lineage>
        <taxon>Eukaryota</taxon>
        <taxon>Fungi</taxon>
        <taxon>Dikarya</taxon>
        <taxon>Basidiomycota</taxon>
        <taxon>Agaricomycotina</taxon>
        <taxon>Tremellomycetes</taxon>
        <taxon>Tremellales</taxon>
        <taxon>Naemateliaceae</taxon>
        <taxon>Naematelia</taxon>
    </lineage>
</organism>
<name>A0A1Y2BL54_9TREE</name>
<dbReference type="GO" id="GO:0006281">
    <property type="term" value="P:DNA repair"/>
    <property type="evidence" value="ECO:0007669"/>
    <property type="project" value="TreeGrafter"/>
</dbReference>
<dbReference type="InterPro" id="IPR000330">
    <property type="entry name" value="SNF2_N"/>
</dbReference>
<dbReference type="AlphaFoldDB" id="A0A1Y2BL54"/>
<gene>
    <name evidence="6" type="ORF">BCR39DRAFT_555650</name>
</gene>
<accession>A0A1Y2BL54</accession>